<comment type="caution">
    <text evidence="1">The sequence shown here is derived from an EMBL/GenBank/DDBJ whole genome shotgun (WGS) entry which is preliminary data.</text>
</comment>
<dbReference type="Proteomes" id="UP001487740">
    <property type="component" value="Unassembled WGS sequence"/>
</dbReference>
<sequence>MVLVTERDGSLCSVPLQHNTTPEFTYQTMMSYNYIRSWSRNPEVADQARAPAIGTVLCAGCESQSSERPDTRHPPLTRALLGFARRWHKRERRAMAASCGPRFVGSDLSDPNK</sequence>
<evidence type="ECO:0000313" key="2">
    <source>
        <dbReference type="Proteomes" id="UP001487740"/>
    </source>
</evidence>
<proteinExistence type="predicted"/>
<gene>
    <name evidence="1" type="ORF">O3P69_008050</name>
</gene>
<organism evidence="1 2">
    <name type="scientific">Scylla paramamosain</name>
    <name type="common">Mud crab</name>
    <dbReference type="NCBI Taxonomy" id="85552"/>
    <lineage>
        <taxon>Eukaryota</taxon>
        <taxon>Metazoa</taxon>
        <taxon>Ecdysozoa</taxon>
        <taxon>Arthropoda</taxon>
        <taxon>Crustacea</taxon>
        <taxon>Multicrustacea</taxon>
        <taxon>Malacostraca</taxon>
        <taxon>Eumalacostraca</taxon>
        <taxon>Eucarida</taxon>
        <taxon>Decapoda</taxon>
        <taxon>Pleocyemata</taxon>
        <taxon>Brachyura</taxon>
        <taxon>Eubrachyura</taxon>
        <taxon>Portunoidea</taxon>
        <taxon>Portunidae</taxon>
        <taxon>Portuninae</taxon>
        <taxon>Scylla</taxon>
    </lineage>
</organism>
<dbReference type="EMBL" id="JARAKH010000041">
    <property type="protein sequence ID" value="KAK8380843.1"/>
    <property type="molecule type" value="Genomic_DNA"/>
</dbReference>
<keyword evidence="2" id="KW-1185">Reference proteome</keyword>
<name>A0AAW0T0Q5_SCYPA</name>
<evidence type="ECO:0000313" key="1">
    <source>
        <dbReference type="EMBL" id="KAK8380843.1"/>
    </source>
</evidence>
<protein>
    <submittedName>
        <fullName evidence="1">Uncharacterized protein</fullName>
    </submittedName>
</protein>
<dbReference type="AlphaFoldDB" id="A0AAW0T0Q5"/>
<reference evidence="1 2" key="1">
    <citation type="submission" date="2023-03" db="EMBL/GenBank/DDBJ databases">
        <title>High-quality genome of Scylla paramamosain provides insights in environmental adaptation.</title>
        <authorList>
            <person name="Zhang L."/>
        </authorList>
    </citation>
    <scope>NUCLEOTIDE SEQUENCE [LARGE SCALE GENOMIC DNA]</scope>
    <source>
        <strain evidence="1">LZ_2023a</strain>
        <tissue evidence="1">Muscle</tissue>
    </source>
</reference>
<accession>A0AAW0T0Q5</accession>